<feature type="compositionally biased region" description="Polar residues" evidence="1">
    <location>
        <begin position="1546"/>
        <end position="1567"/>
    </location>
</feature>
<feature type="region of interest" description="Disordered" evidence="1">
    <location>
        <begin position="1704"/>
        <end position="1723"/>
    </location>
</feature>
<dbReference type="Proteomes" id="UP000075885">
    <property type="component" value="Unassembled WGS sequence"/>
</dbReference>
<evidence type="ECO:0000259" key="2">
    <source>
        <dbReference type="SMART" id="SM01155"/>
    </source>
</evidence>
<feature type="compositionally biased region" description="Low complexity" evidence="1">
    <location>
        <begin position="456"/>
        <end position="473"/>
    </location>
</feature>
<evidence type="ECO:0000256" key="1">
    <source>
        <dbReference type="SAM" id="MobiDB-lite"/>
    </source>
</evidence>
<dbReference type="VEuPathDB" id="VectorBase:AEPI001245"/>
<organism evidence="3 4">
    <name type="scientific">Anopheles epiroticus</name>
    <dbReference type="NCBI Taxonomy" id="199890"/>
    <lineage>
        <taxon>Eukaryota</taxon>
        <taxon>Metazoa</taxon>
        <taxon>Ecdysozoa</taxon>
        <taxon>Arthropoda</taxon>
        <taxon>Hexapoda</taxon>
        <taxon>Insecta</taxon>
        <taxon>Pterygota</taxon>
        <taxon>Neoptera</taxon>
        <taxon>Endopterygota</taxon>
        <taxon>Diptera</taxon>
        <taxon>Nematocera</taxon>
        <taxon>Culicoidea</taxon>
        <taxon>Culicidae</taxon>
        <taxon>Anophelinae</taxon>
        <taxon>Anopheles</taxon>
    </lineage>
</organism>
<reference evidence="3" key="2">
    <citation type="submission" date="2020-05" db="UniProtKB">
        <authorList>
            <consortium name="EnsemblMetazoa"/>
        </authorList>
    </citation>
    <scope>IDENTIFICATION</scope>
    <source>
        <strain evidence="3">Epiroticus2</strain>
    </source>
</reference>
<proteinExistence type="predicted"/>
<feature type="region of interest" description="Disordered" evidence="1">
    <location>
        <begin position="132"/>
        <end position="151"/>
    </location>
</feature>
<protein>
    <submittedName>
        <fullName evidence="3">DUF1713 domain-containing protein</fullName>
    </submittedName>
</protein>
<feature type="compositionally biased region" description="Polar residues" evidence="1">
    <location>
        <begin position="1712"/>
        <end position="1723"/>
    </location>
</feature>
<feature type="region of interest" description="Disordered" evidence="1">
    <location>
        <begin position="1324"/>
        <end position="1363"/>
    </location>
</feature>
<feature type="region of interest" description="Disordered" evidence="1">
    <location>
        <begin position="243"/>
        <end position="313"/>
    </location>
</feature>
<sequence>LPLWEGQQQHHSPSDQHFELKRLIQKILEEIAKLPELLNHSGLPLRPEEHLPYFDPKRYEQLLATAVLNKVVDDYRNPKNFTDTGDVAGKGQTGAGATPYGTVDINHNQLSETASHRSLLSKESLRQMSVTADDAHPHEGVSYSAPGERRLSDTDESYLSDYIQRHKVPLPDLSDTTGSGSGAEDDDLQSLKSNATDGTWEENWLFRKRQLKTTESSIAMLVPSPTEEVKALIGDKNADEISDLSEAGSDCEGYESDGNVNGAAAPGPEQLPTVAKPVTPVIAASSSKDTTSEGISSSSKTQDDSLDEILPPDSLVSINSLPVNEEILSEATNSQLLAEKTTQNGDSAARLQIDDLISIEPVADRVETTNPTLTNNPFLDDVFEPNNNVITDDVKLLQRTEAGESRSSTTESNGYGDRKEIPIDRAPQPQHHPHSLSCSPSNPVAVDSVVVIAPQADGSDSSSSSTTNGNGASEDSTSIVADSVDSRRKTNKLECFKQPEVLLLQQSSLSPPDSPVQQVLSPHPIMMTITDVFDRLANSSPLTAISEELPPAVLQEMVETEPLQYSDSPGETPLETISEECSSLVEPQRPVLSPADSMQAEQDESEYRTISEATNNSILLADSFDGLESFDTYEPANEEFCSLLEQNDTDRTPEPSPELLQIRETPPAALYVPNQEQLEFAEQMKSLEEDSTDPVKLNDPFERSEEDQPTRITLQPDLVTFDNNAPSPESGPPGIVAVTEQMRAYCEELKMILNLPDDPKEPQATFDFPPPPLEPEQWEMVESPETLEALELFQNELLIAVNDPTQTDVRPCSNHAIREEPLLDLEERFPSPIEVTGLQMAEYSDSLKNLEHVEEATAMDEETLPLPDTCIEQEGSPQAFLASSEETHLQPIVTVMHTPTTEPEPITAITSHECEEHQSPEDPLNSIDETMLTSIESRSESKIEDTSMPAFSDTEFPSLSSPFTSFSTNTTTHTNLTINSNNCMPTNSLTEQGPSPSLVTNPSNNTPSIVGESSPDAVGLVEPHEVETVADVCSIVPAQIETNGDGVPAAQSDTGEQDGSMDALNTLIPGSIAEREHLKWRNAKPIANNPYSPDALQRRLSEKARPTSMIEIDRLVRKEAAPAAGDAGVLIDDADPPKEPTDSGTENDRSLQSVTGGVLTETKKIGREYYINDPERLRAGGAPVKPTLGVSHQQQSHSTDDEKVSHQTYYTLPADSYLMDRFLNNAAQPAAATVGRSASIRSIRSLPQHELGQGGPSVHRPASVDLGYQTKTPSAAGSDTPGTVDIPAHILAQFEQETLHSDYKRDSFRARHATTRQFVLNPIFDEQASPGPEGTGSERTVHTLPRKSQTAQVGHKTREPVPRISPGQVVETVFTDLGTLRRSASSLLLGRNVEESEPSAQQKLVPDPATALYRSSSFGKQRDPKAEDIFAARPVQVTADDPILKQGTKVPYLSTPAREIYLVPMEPEPSGSLISTSSELSSVNSPTSPNANRPELDSLTYSEDSDVTRIYDLTTGEAKVLRTYQPGTEQHGPHDTILQILPQSPSSLVTGHEQSSVSALKSQLSASDRTEDRNQPRRSPFPVKPLSPETIKFFAPKRKLSFTGSTNSLLSDTGKGTGAGASEQGATHVLPSMHSSLHIDYPATRTATGSEFAIIEKDVIDVLPSVKELAKCYSGSTNDVSTLPPKPLYKPRDFIRQSSDVLNEEGMPSVGSKGQRQYSSTSSIAVRDEIREIRKLNLEAYRQSTYYPMAPGHSITARSLSKQIREHKTNVTDDHKVGHQEDRVPLPLPDDNGELHDGDSNEAEPGHASPERPASPVLLPGHLKSSIQFFESLKNKPEPTPHAVLPALALKALLNSSKQITTNGNDSILLPVRAVQLRSSIGNVEIGNSNRRNPLIPLKEIIDIPLVSRIIESPVQRPTGEGPIGDNLTLIPSLELPADTVPKDEKQAARLIVIRRRKMRKHKLKKLRKRMKFEWLKVRQRRELKKEKLFQAELLGQIKEAEKFSAEAYVAAKLRQATEVPLPRFWKGKRLPEFIIKQKLGME</sequence>
<dbReference type="STRING" id="199890.A0A182P2V9"/>
<feature type="compositionally biased region" description="Basic and acidic residues" evidence="1">
    <location>
        <begin position="1768"/>
        <end position="1784"/>
    </location>
</feature>
<feature type="region of interest" description="Disordered" evidence="1">
    <location>
        <begin position="977"/>
        <end position="1016"/>
    </location>
</feature>
<feature type="region of interest" description="Disordered" evidence="1">
    <location>
        <begin position="1469"/>
        <end position="1503"/>
    </location>
</feature>
<feature type="region of interest" description="Disordered" evidence="1">
    <location>
        <begin position="1177"/>
        <end position="1205"/>
    </location>
</feature>
<feature type="compositionally biased region" description="Polar residues" evidence="1">
    <location>
        <begin position="983"/>
        <end position="1008"/>
    </location>
</feature>
<feature type="region of interest" description="Disordered" evidence="1">
    <location>
        <begin position="456"/>
        <end position="485"/>
    </location>
</feature>
<feature type="region of interest" description="Disordered" evidence="1">
    <location>
        <begin position="1768"/>
        <end position="1817"/>
    </location>
</feature>
<feature type="region of interest" description="Disordered" evidence="1">
    <location>
        <begin position="1248"/>
        <end position="1282"/>
    </location>
</feature>
<dbReference type="EnsemblMetazoa" id="AEPI001245-RA">
    <property type="protein sequence ID" value="AEPI001245-PA"/>
    <property type="gene ID" value="AEPI001245"/>
</dbReference>
<dbReference type="InterPro" id="IPR013177">
    <property type="entry name" value="Ribosomal_mS38_C"/>
</dbReference>
<keyword evidence="4" id="KW-1185">Reference proteome</keyword>
<feature type="region of interest" description="Disordered" evidence="1">
    <location>
        <begin position="396"/>
        <end position="441"/>
    </location>
</feature>
<feature type="compositionally biased region" description="Low complexity" evidence="1">
    <location>
        <begin position="1469"/>
        <end position="1489"/>
    </location>
</feature>
<feature type="domain" description="Ribosomal protein mS38 C-terminal" evidence="2">
    <location>
        <begin position="1947"/>
        <end position="1980"/>
    </location>
</feature>
<feature type="compositionally biased region" description="Basic and acidic residues" evidence="1">
    <location>
        <begin position="1135"/>
        <end position="1149"/>
    </location>
</feature>
<dbReference type="SMART" id="SM01155">
    <property type="entry name" value="DUF1713"/>
    <property type="match status" value="1"/>
</dbReference>
<feature type="compositionally biased region" description="Polar residues" evidence="1">
    <location>
        <begin position="1269"/>
        <end position="1281"/>
    </location>
</feature>
<dbReference type="Pfam" id="PF08213">
    <property type="entry name" value="COX24_C"/>
    <property type="match status" value="1"/>
</dbReference>
<feature type="region of interest" description="Disordered" evidence="1">
    <location>
        <begin position="1546"/>
        <end position="1587"/>
    </location>
</feature>
<evidence type="ECO:0000313" key="4">
    <source>
        <dbReference type="Proteomes" id="UP000075885"/>
    </source>
</evidence>
<reference evidence="4" key="1">
    <citation type="submission" date="2013-03" db="EMBL/GenBank/DDBJ databases">
        <title>The Genome Sequence of Anopheles epiroticus epiroticus2.</title>
        <authorList>
            <consortium name="The Broad Institute Genomics Platform"/>
            <person name="Neafsey D.E."/>
            <person name="Howell P."/>
            <person name="Walker B."/>
            <person name="Young S.K."/>
            <person name="Zeng Q."/>
            <person name="Gargeya S."/>
            <person name="Fitzgerald M."/>
            <person name="Haas B."/>
            <person name="Abouelleil A."/>
            <person name="Allen A.W."/>
            <person name="Alvarado L."/>
            <person name="Arachchi H.M."/>
            <person name="Berlin A.M."/>
            <person name="Chapman S.B."/>
            <person name="Gainer-Dewar J."/>
            <person name="Goldberg J."/>
            <person name="Griggs A."/>
            <person name="Gujja S."/>
            <person name="Hansen M."/>
            <person name="Howarth C."/>
            <person name="Imamovic A."/>
            <person name="Ireland A."/>
            <person name="Larimer J."/>
            <person name="McCowan C."/>
            <person name="Murphy C."/>
            <person name="Pearson M."/>
            <person name="Poon T.W."/>
            <person name="Priest M."/>
            <person name="Roberts A."/>
            <person name="Saif S."/>
            <person name="Shea T."/>
            <person name="Sisk P."/>
            <person name="Sykes S."/>
            <person name="Wortman J."/>
            <person name="Nusbaum C."/>
            <person name="Birren B."/>
        </authorList>
    </citation>
    <scope>NUCLEOTIDE SEQUENCE [LARGE SCALE GENOMIC DNA]</scope>
    <source>
        <strain evidence="4">Epiroticus2</strain>
    </source>
</reference>
<accession>A0A182P2V9</accession>
<evidence type="ECO:0000313" key="3">
    <source>
        <dbReference type="EnsemblMetazoa" id="AEPI001245-PA"/>
    </source>
</evidence>
<name>A0A182P2V9_9DIPT</name>
<feature type="region of interest" description="Disordered" evidence="1">
    <location>
        <begin position="164"/>
        <end position="195"/>
    </location>
</feature>
<feature type="region of interest" description="Disordered" evidence="1">
    <location>
        <begin position="1126"/>
        <end position="1155"/>
    </location>
</feature>
<feature type="compositionally biased region" description="Polar residues" evidence="1">
    <location>
        <begin position="284"/>
        <end position="300"/>
    </location>
</feature>